<dbReference type="Proteomes" id="UP000594015">
    <property type="component" value="Chromosome"/>
</dbReference>
<dbReference type="KEGG" id="barh:WN72_42765"/>
<organism evidence="1 2">
    <name type="scientific">Bradyrhizobium arachidis</name>
    <dbReference type="NCBI Taxonomy" id="858423"/>
    <lineage>
        <taxon>Bacteria</taxon>
        <taxon>Pseudomonadati</taxon>
        <taxon>Pseudomonadota</taxon>
        <taxon>Alphaproteobacteria</taxon>
        <taxon>Hyphomicrobiales</taxon>
        <taxon>Nitrobacteraceae</taxon>
        <taxon>Bradyrhizobium</taxon>
    </lineage>
</organism>
<evidence type="ECO:0000313" key="2">
    <source>
        <dbReference type="Proteomes" id="UP000594015"/>
    </source>
</evidence>
<name>A0AAE7P1E9_9BRAD</name>
<dbReference type="EMBL" id="CP030050">
    <property type="protein sequence ID" value="QOZ73878.1"/>
    <property type="molecule type" value="Genomic_DNA"/>
</dbReference>
<dbReference type="AlphaFoldDB" id="A0AAE7P1E9"/>
<gene>
    <name evidence="1" type="ORF">WN72_42765</name>
</gene>
<sequence>MTMDDDALEMRRREELGLIKAFLGIRDPGKRHRILELAEQLADHAVLEAAGLVFASTGALPDDGSIDVAGQTE</sequence>
<reference evidence="1 2" key="1">
    <citation type="submission" date="2018-06" db="EMBL/GenBank/DDBJ databases">
        <title>Comparative genomics of Bradyrhizobium nodulating Arachidis hypogaea.</title>
        <authorList>
            <person name="Li Y."/>
        </authorList>
    </citation>
    <scope>NUCLEOTIDE SEQUENCE [LARGE SCALE GENOMIC DNA]</scope>
    <source>
        <strain evidence="1 2">CCBAU 051107</strain>
    </source>
</reference>
<protein>
    <submittedName>
        <fullName evidence="1">Uncharacterized protein</fullName>
    </submittedName>
</protein>
<evidence type="ECO:0000313" key="1">
    <source>
        <dbReference type="EMBL" id="QOZ73878.1"/>
    </source>
</evidence>
<proteinExistence type="predicted"/>
<accession>A0AAE7P1E9</accession>